<feature type="transmembrane region" description="Helical" evidence="11">
    <location>
        <begin position="296"/>
        <end position="316"/>
    </location>
</feature>
<dbReference type="GO" id="GO:0005794">
    <property type="term" value="C:Golgi apparatus"/>
    <property type="evidence" value="ECO:0007669"/>
    <property type="project" value="TreeGrafter"/>
</dbReference>
<dbReference type="InterPro" id="IPR039043">
    <property type="entry name" value="ZFPL1"/>
</dbReference>
<dbReference type="InterPro" id="IPR058730">
    <property type="entry name" value="U-box_ZFPL1-like"/>
</dbReference>
<feature type="region of interest" description="Disordered" evidence="10">
    <location>
        <begin position="136"/>
        <end position="233"/>
    </location>
</feature>
<dbReference type="EMBL" id="ML014142">
    <property type="protein sequence ID" value="RKP02480.1"/>
    <property type="molecule type" value="Genomic_DNA"/>
</dbReference>
<dbReference type="InterPro" id="IPR058731">
    <property type="entry name" value="Znf-B_box_ZFPL1-like"/>
</dbReference>
<keyword evidence="3 11" id="KW-0812">Transmembrane</keyword>
<proteinExistence type="inferred from homology"/>
<feature type="region of interest" description="Disordered" evidence="10">
    <location>
        <begin position="327"/>
        <end position="420"/>
    </location>
</feature>
<protein>
    <recommendedName>
        <fullName evidence="12">RING-type domain-containing protein</fullName>
    </recommendedName>
</protein>
<dbReference type="PROSITE" id="PS50089">
    <property type="entry name" value="ZF_RING_2"/>
    <property type="match status" value="1"/>
</dbReference>
<dbReference type="Gene3D" id="3.30.40.10">
    <property type="entry name" value="Zinc/RING finger domain, C3HC4 (zinc finger)"/>
    <property type="match status" value="1"/>
</dbReference>
<feature type="compositionally biased region" description="Gly residues" evidence="10">
    <location>
        <begin position="182"/>
        <end position="194"/>
    </location>
</feature>
<comment type="similarity">
    <text evidence="2">Belongs to the ZFPL1 family.</text>
</comment>
<evidence type="ECO:0000256" key="7">
    <source>
        <dbReference type="ARBA" id="ARBA00022989"/>
    </source>
</evidence>
<comment type="subcellular location">
    <subcellularLocation>
        <location evidence="1">Membrane</location>
        <topology evidence="1">Single-pass membrane protein</topology>
    </subcellularLocation>
</comment>
<evidence type="ECO:0000256" key="2">
    <source>
        <dbReference type="ARBA" id="ARBA00005561"/>
    </source>
</evidence>
<evidence type="ECO:0000256" key="6">
    <source>
        <dbReference type="ARBA" id="ARBA00022833"/>
    </source>
</evidence>
<evidence type="ECO:0000256" key="9">
    <source>
        <dbReference type="PROSITE-ProRule" id="PRU00175"/>
    </source>
</evidence>
<accession>A0A4P9XBG9</accession>
<feature type="compositionally biased region" description="Low complexity" evidence="10">
    <location>
        <begin position="137"/>
        <end position="154"/>
    </location>
</feature>
<dbReference type="Proteomes" id="UP000274922">
    <property type="component" value="Unassembled WGS sequence"/>
</dbReference>
<feature type="compositionally biased region" description="Low complexity" evidence="10">
    <location>
        <begin position="373"/>
        <end position="382"/>
    </location>
</feature>
<evidence type="ECO:0000313" key="13">
    <source>
        <dbReference type="EMBL" id="RKP02480.1"/>
    </source>
</evidence>
<dbReference type="GO" id="GO:0016020">
    <property type="term" value="C:membrane"/>
    <property type="evidence" value="ECO:0007669"/>
    <property type="project" value="UniProtKB-SubCell"/>
</dbReference>
<reference evidence="14" key="1">
    <citation type="journal article" date="2018" name="Nat. Microbiol.">
        <title>Leveraging single-cell genomics to expand the fungal tree of life.</title>
        <authorList>
            <person name="Ahrendt S.R."/>
            <person name="Quandt C.A."/>
            <person name="Ciobanu D."/>
            <person name="Clum A."/>
            <person name="Salamov A."/>
            <person name="Andreopoulos B."/>
            <person name="Cheng J.F."/>
            <person name="Woyke T."/>
            <person name="Pelin A."/>
            <person name="Henrissat B."/>
            <person name="Reynolds N.K."/>
            <person name="Benny G.L."/>
            <person name="Smith M.E."/>
            <person name="James T.Y."/>
            <person name="Grigoriev I.V."/>
        </authorList>
    </citation>
    <scope>NUCLEOTIDE SEQUENCE [LARGE SCALE GENOMIC DNA]</scope>
    <source>
        <strain evidence="14">ATCC 52028</strain>
    </source>
</reference>
<dbReference type="Pfam" id="PF25998">
    <property type="entry name" value="U-box_ZFPL1"/>
    <property type="match status" value="1"/>
</dbReference>
<dbReference type="PRINTS" id="PR01217">
    <property type="entry name" value="PRICHEXTENSN"/>
</dbReference>
<sequence>MGLCRCRTVTYLFCFEHCKNVCERCILADHTRCIVRSYVQWLQDSEFNPNCALCQQPLATTDADVVRLPCLDVFHSACLQQACSQLADNTAPAGYTCPQCAAPLLPPSNATNPLAQQVRAWWNAMPWAQRYTLEPPSAAATSGGSASANSHGNTLGPPVTPQRHYSLGPGIPTPIAASHGLPGSGGGPRIGSGVGVTRPRPGGGGGSSSSVLGTPAPAPPPRDTGPILDTPSAAFGGPMAAYRAGPEIASTPRHLLGARDDDDKYGANRVRIATTWWGSFLQRAAPGRMATRRLQLVVVAVMGFFLLLSLFGMPGANVSLNERPPLPTKGAMANHGVVGAPPPSPPSVPVPPPPPPMKVVPPPPSPPSPPVPKAAAPAKAAAAPPPSPPPPPPIPGPAKPPSPAARPPPRAEPPAKPPVA</sequence>
<keyword evidence="14" id="KW-1185">Reference proteome</keyword>
<dbReference type="InterPro" id="IPR013083">
    <property type="entry name" value="Znf_RING/FYVE/PHD"/>
</dbReference>
<gene>
    <name evidence="13" type="ORF">CXG81DRAFT_17844</name>
</gene>
<name>A0A4P9XBG9_9FUNG</name>
<organism evidence="13 14">
    <name type="scientific">Caulochytrium protostelioides</name>
    <dbReference type="NCBI Taxonomy" id="1555241"/>
    <lineage>
        <taxon>Eukaryota</taxon>
        <taxon>Fungi</taxon>
        <taxon>Fungi incertae sedis</taxon>
        <taxon>Chytridiomycota</taxon>
        <taxon>Chytridiomycota incertae sedis</taxon>
        <taxon>Chytridiomycetes</taxon>
        <taxon>Caulochytriales</taxon>
        <taxon>Caulochytriaceae</taxon>
        <taxon>Caulochytrium</taxon>
    </lineage>
</organism>
<keyword evidence="5 9" id="KW-0863">Zinc-finger</keyword>
<dbReference type="GO" id="GO:0008270">
    <property type="term" value="F:zinc ion binding"/>
    <property type="evidence" value="ECO:0007669"/>
    <property type="project" value="UniProtKB-KW"/>
</dbReference>
<evidence type="ECO:0000256" key="5">
    <source>
        <dbReference type="ARBA" id="ARBA00022771"/>
    </source>
</evidence>
<keyword evidence="6" id="KW-0862">Zinc</keyword>
<dbReference type="SUPFAM" id="SSF57850">
    <property type="entry name" value="RING/U-box"/>
    <property type="match status" value="1"/>
</dbReference>
<evidence type="ECO:0000259" key="12">
    <source>
        <dbReference type="PROSITE" id="PS50089"/>
    </source>
</evidence>
<evidence type="ECO:0000256" key="3">
    <source>
        <dbReference type="ARBA" id="ARBA00022692"/>
    </source>
</evidence>
<evidence type="ECO:0000256" key="11">
    <source>
        <dbReference type="SAM" id="Phobius"/>
    </source>
</evidence>
<evidence type="ECO:0000313" key="14">
    <source>
        <dbReference type="Proteomes" id="UP000274922"/>
    </source>
</evidence>
<feature type="domain" description="RING-type" evidence="12">
    <location>
        <begin position="51"/>
        <end position="100"/>
    </location>
</feature>
<feature type="compositionally biased region" description="Pro residues" evidence="10">
    <location>
        <begin position="340"/>
        <end position="372"/>
    </location>
</feature>
<keyword evidence="4" id="KW-0479">Metal-binding</keyword>
<dbReference type="AlphaFoldDB" id="A0A4P9XBG9"/>
<feature type="compositionally biased region" description="Pro residues" evidence="10">
    <location>
        <begin position="383"/>
        <end position="420"/>
    </location>
</feature>
<dbReference type="Pfam" id="PF25993">
    <property type="entry name" value="zf-B_box_ZFPL1"/>
    <property type="match status" value="1"/>
</dbReference>
<dbReference type="InterPro" id="IPR001841">
    <property type="entry name" value="Znf_RING"/>
</dbReference>
<keyword evidence="7 11" id="KW-1133">Transmembrane helix</keyword>
<evidence type="ECO:0000256" key="8">
    <source>
        <dbReference type="ARBA" id="ARBA00023136"/>
    </source>
</evidence>
<dbReference type="PANTHER" id="PTHR12981:SF0">
    <property type="entry name" value="ZINC FINGER PROTEIN-LIKE 1"/>
    <property type="match status" value="1"/>
</dbReference>
<dbReference type="PANTHER" id="PTHR12981">
    <property type="entry name" value="ZINC FINGER PROTEIN-LIKE 1"/>
    <property type="match status" value="1"/>
</dbReference>
<dbReference type="OrthoDB" id="1916590at2759"/>
<evidence type="ECO:0000256" key="10">
    <source>
        <dbReference type="SAM" id="MobiDB-lite"/>
    </source>
</evidence>
<evidence type="ECO:0000256" key="1">
    <source>
        <dbReference type="ARBA" id="ARBA00004167"/>
    </source>
</evidence>
<evidence type="ECO:0000256" key="4">
    <source>
        <dbReference type="ARBA" id="ARBA00022723"/>
    </source>
</evidence>
<keyword evidence="8 11" id="KW-0472">Membrane</keyword>